<evidence type="ECO:0000313" key="8">
    <source>
        <dbReference type="Proteomes" id="UP000507470"/>
    </source>
</evidence>
<dbReference type="EMBL" id="CACVKT020002854">
    <property type="protein sequence ID" value="CAC5380238.1"/>
    <property type="molecule type" value="Genomic_DNA"/>
</dbReference>
<evidence type="ECO:0000259" key="6">
    <source>
        <dbReference type="PROSITE" id="PS50871"/>
    </source>
</evidence>
<evidence type="ECO:0000256" key="2">
    <source>
        <dbReference type="ARBA" id="ARBA00022525"/>
    </source>
</evidence>
<keyword evidence="4" id="KW-0175">Coiled coil</keyword>
<evidence type="ECO:0000256" key="5">
    <source>
        <dbReference type="SAM" id="SignalP"/>
    </source>
</evidence>
<accession>A0A6J8B8F5</accession>
<feature type="signal peptide" evidence="5">
    <location>
        <begin position="1"/>
        <end position="21"/>
    </location>
</feature>
<evidence type="ECO:0000256" key="1">
    <source>
        <dbReference type="ARBA" id="ARBA00004613"/>
    </source>
</evidence>
<dbReference type="SUPFAM" id="SSF49842">
    <property type="entry name" value="TNF-like"/>
    <property type="match status" value="1"/>
</dbReference>
<feature type="chain" id="PRO_5026917746" evidence="5">
    <location>
        <begin position="22"/>
        <end position="278"/>
    </location>
</feature>
<dbReference type="Pfam" id="PF00386">
    <property type="entry name" value="C1q"/>
    <property type="match status" value="1"/>
</dbReference>
<dbReference type="InterPro" id="IPR008983">
    <property type="entry name" value="Tumour_necrosis_fac-like_dom"/>
</dbReference>
<protein>
    <submittedName>
        <fullName evidence="7">C1QL</fullName>
    </submittedName>
</protein>
<keyword evidence="3 5" id="KW-0732">Signal</keyword>
<reference evidence="7 8" key="1">
    <citation type="submission" date="2020-06" db="EMBL/GenBank/DDBJ databases">
        <authorList>
            <person name="Li R."/>
            <person name="Bekaert M."/>
        </authorList>
    </citation>
    <scope>NUCLEOTIDE SEQUENCE [LARGE SCALE GENOMIC DNA]</scope>
    <source>
        <strain evidence="8">wild</strain>
    </source>
</reference>
<evidence type="ECO:0000313" key="7">
    <source>
        <dbReference type="EMBL" id="CAC5380238.1"/>
    </source>
</evidence>
<name>A0A6J8B8F5_MYTCO</name>
<dbReference type="PROSITE" id="PS50871">
    <property type="entry name" value="C1Q"/>
    <property type="match status" value="1"/>
</dbReference>
<dbReference type="Proteomes" id="UP000507470">
    <property type="component" value="Unassembled WGS sequence"/>
</dbReference>
<dbReference type="Gene3D" id="2.60.120.40">
    <property type="match status" value="1"/>
</dbReference>
<comment type="subcellular location">
    <subcellularLocation>
        <location evidence="1">Secreted</location>
    </subcellularLocation>
</comment>
<proteinExistence type="predicted"/>
<feature type="coiled-coil region" evidence="4">
    <location>
        <begin position="28"/>
        <end position="55"/>
    </location>
</feature>
<dbReference type="InterPro" id="IPR001073">
    <property type="entry name" value="C1q_dom"/>
</dbReference>
<sequence length="278" mass="31195">MIKLFVILTCVFQIWPQCCNALNADNGNDVILRRLDFLERRMERLEKENYVLKKENDHTRTVLQMCLSTVCGADGNSNLKMRGNQNRLSSNKTLVPTPNQRSSVVKPTVIQQDVNNKSGIDSIGKDFKKRLLLGSPAPDTVQHVAFRAYTSKPISSLGAHQIVEYDDVPLNLGNAYDARHGHFISPKNGMYLFSFSGFATPSKQIGLDIVVNGIQIDVLHADGHGLNIYTSQTKVFPVLLQKGDMVWVRTHSWFVGEYIYGSPKIQHNMFAAVLLFSL</sequence>
<dbReference type="AlphaFoldDB" id="A0A6J8B8F5"/>
<gene>
    <name evidence="7" type="ORF">MCOR_16213</name>
</gene>
<keyword evidence="2" id="KW-0964">Secreted</keyword>
<dbReference type="InterPro" id="IPR050822">
    <property type="entry name" value="Cerebellin_Synaptic_Org"/>
</dbReference>
<evidence type="ECO:0000256" key="3">
    <source>
        <dbReference type="ARBA" id="ARBA00022729"/>
    </source>
</evidence>
<keyword evidence="8" id="KW-1185">Reference proteome</keyword>
<dbReference type="OrthoDB" id="6090657at2759"/>
<evidence type="ECO:0000256" key="4">
    <source>
        <dbReference type="SAM" id="Coils"/>
    </source>
</evidence>
<dbReference type="PANTHER" id="PTHR22923">
    <property type="entry name" value="CEREBELLIN-RELATED"/>
    <property type="match status" value="1"/>
</dbReference>
<dbReference type="PANTHER" id="PTHR22923:SF116">
    <property type="entry name" value="C1Q DOMAIN-CONTAINING PROTEIN"/>
    <property type="match status" value="1"/>
</dbReference>
<feature type="domain" description="C1q" evidence="6">
    <location>
        <begin position="139"/>
        <end position="278"/>
    </location>
</feature>
<dbReference type="GO" id="GO:0005576">
    <property type="term" value="C:extracellular region"/>
    <property type="evidence" value="ECO:0007669"/>
    <property type="project" value="UniProtKB-SubCell"/>
</dbReference>
<organism evidence="7 8">
    <name type="scientific">Mytilus coruscus</name>
    <name type="common">Sea mussel</name>
    <dbReference type="NCBI Taxonomy" id="42192"/>
    <lineage>
        <taxon>Eukaryota</taxon>
        <taxon>Metazoa</taxon>
        <taxon>Spiralia</taxon>
        <taxon>Lophotrochozoa</taxon>
        <taxon>Mollusca</taxon>
        <taxon>Bivalvia</taxon>
        <taxon>Autobranchia</taxon>
        <taxon>Pteriomorphia</taxon>
        <taxon>Mytilida</taxon>
        <taxon>Mytiloidea</taxon>
        <taxon>Mytilidae</taxon>
        <taxon>Mytilinae</taxon>
        <taxon>Mytilus</taxon>
    </lineage>
</organism>